<reference evidence="3 4" key="1">
    <citation type="submission" date="2023-12" db="EMBL/GenBank/DDBJ databases">
        <title>Genome sequencing and assembly of bacterial species from a model synthetic community.</title>
        <authorList>
            <person name="Hogle S.L."/>
        </authorList>
    </citation>
    <scope>NUCLEOTIDE SEQUENCE [LARGE SCALE GENOMIC DNA]</scope>
    <source>
        <strain evidence="3 4">HAMBI_3031</strain>
    </source>
</reference>
<dbReference type="InterPro" id="IPR028939">
    <property type="entry name" value="P5C_Rdtase_cat_N"/>
</dbReference>
<dbReference type="InterPro" id="IPR036291">
    <property type="entry name" value="NAD(P)-bd_dom_sf"/>
</dbReference>
<dbReference type="Pfam" id="PF10728">
    <property type="entry name" value="DUF2520"/>
    <property type="match status" value="1"/>
</dbReference>
<evidence type="ECO:0000259" key="2">
    <source>
        <dbReference type="Pfam" id="PF10728"/>
    </source>
</evidence>
<dbReference type="Pfam" id="PF03807">
    <property type="entry name" value="F420_oxidored"/>
    <property type="match status" value="1"/>
</dbReference>
<feature type="domain" description="DUF2520" evidence="2">
    <location>
        <begin position="123"/>
        <end position="248"/>
    </location>
</feature>
<dbReference type="SUPFAM" id="SSF48179">
    <property type="entry name" value="6-phosphogluconate dehydrogenase C-terminal domain-like"/>
    <property type="match status" value="1"/>
</dbReference>
<evidence type="ECO:0000259" key="1">
    <source>
        <dbReference type="Pfam" id="PF03807"/>
    </source>
</evidence>
<organism evidence="3 4">
    <name type="scientific">Niabella yanshanensis</name>
    <dbReference type="NCBI Taxonomy" id="577386"/>
    <lineage>
        <taxon>Bacteria</taxon>
        <taxon>Pseudomonadati</taxon>
        <taxon>Bacteroidota</taxon>
        <taxon>Chitinophagia</taxon>
        <taxon>Chitinophagales</taxon>
        <taxon>Chitinophagaceae</taxon>
        <taxon>Niabella</taxon>
    </lineage>
</organism>
<dbReference type="Proteomes" id="UP001325680">
    <property type="component" value="Chromosome"/>
</dbReference>
<dbReference type="Gene3D" id="1.10.1040.20">
    <property type="entry name" value="ProC-like, C-terminal domain"/>
    <property type="match status" value="1"/>
</dbReference>
<evidence type="ECO:0000313" key="4">
    <source>
        <dbReference type="Proteomes" id="UP001325680"/>
    </source>
</evidence>
<dbReference type="RefSeq" id="WP_114793313.1">
    <property type="nucleotide sequence ID" value="NZ_CP139960.1"/>
</dbReference>
<keyword evidence="4" id="KW-1185">Reference proteome</keyword>
<dbReference type="InterPro" id="IPR008927">
    <property type="entry name" value="6-PGluconate_DH-like_C_sf"/>
</dbReference>
<dbReference type="InterPro" id="IPR037108">
    <property type="entry name" value="TM1727-like_C_sf"/>
</dbReference>
<dbReference type="SUPFAM" id="SSF51735">
    <property type="entry name" value="NAD(P)-binding Rossmann-fold domains"/>
    <property type="match status" value="1"/>
</dbReference>
<gene>
    <name evidence="3" type="ORF">U0035_04130</name>
</gene>
<sequence>MNIIIIGSGNVAAVLGRKFVAAGHHIVQILSRNASAASELAYEWNTESANYSSLINKDADVYIIAVADDALENVANDLRLPGKVVAHTAGAVKMDVLKEITDNYGVFYPLQSLRKEQEQIPEIPIYIEAANEQTKNVLNKLARSVYKEASFSADFDKRTKLHIGAVLVNNFSNHIFSLAEAYCKKEGIEFTELLPLIDNTFYRLHDAAPSNLQTGPAVRGDMQTINKHRALLEKHPQLLKLYEFLTESILGRPLNQLD</sequence>
<dbReference type="Gene3D" id="3.40.50.720">
    <property type="entry name" value="NAD(P)-binding Rossmann-like Domain"/>
    <property type="match status" value="1"/>
</dbReference>
<accession>A0ABZ0W7T6</accession>
<protein>
    <submittedName>
        <fullName evidence="3">F420-dependent NADP oxidoreductase</fullName>
    </submittedName>
</protein>
<dbReference type="PANTHER" id="PTHR40459">
    <property type="entry name" value="CONSERVED HYPOTHETICAL ALANINE AND LEUCINE RICH PROTEIN"/>
    <property type="match status" value="1"/>
</dbReference>
<dbReference type="InterPro" id="IPR018931">
    <property type="entry name" value="DUF2520"/>
</dbReference>
<proteinExistence type="predicted"/>
<dbReference type="PANTHER" id="PTHR40459:SF1">
    <property type="entry name" value="CONSERVED HYPOTHETICAL ALANINE AND LEUCINE RICH PROTEIN"/>
    <property type="match status" value="1"/>
</dbReference>
<name>A0ABZ0W7T6_9BACT</name>
<dbReference type="EMBL" id="CP139960">
    <property type="protein sequence ID" value="WQD39335.1"/>
    <property type="molecule type" value="Genomic_DNA"/>
</dbReference>
<evidence type="ECO:0000313" key="3">
    <source>
        <dbReference type="EMBL" id="WQD39335.1"/>
    </source>
</evidence>
<feature type="domain" description="Pyrroline-5-carboxylate reductase catalytic N-terminal" evidence="1">
    <location>
        <begin position="3"/>
        <end position="85"/>
    </location>
</feature>